<feature type="region of interest" description="Disordered" evidence="1">
    <location>
        <begin position="1"/>
        <end position="21"/>
    </location>
</feature>
<dbReference type="EMBL" id="JAWRVE010000111">
    <property type="protein sequence ID" value="KAL1857602.1"/>
    <property type="molecule type" value="Genomic_DNA"/>
</dbReference>
<proteinExistence type="predicted"/>
<dbReference type="PANTHER" id="PTHR47431:SF5">
    <property type="entry name" value="ZN(II)2CYS6 TRANSCRIPTION FACTOR (EUROFUNG)"/>
    <property type="match status" value="1"/>
</dbReference>
<evidence type="ECO:0008006" key="4">
    <source>
        <dbReference type="Google" id="ProtNLM"/>
    </source>
</evidence>
<organism evidence="2 3">
    <name type="scientific">Diaporthe australafricana</name>
    <dbReference type="NCBI Taxonomy" id="127596"/>
    <lineage>
        <taxon>Eukaryota</taxon>
        <taxon>Fungi</taxon>
        <taxon>Dikarya</taxon>
        <taxon>Ascomycota</taxon>
        <taxon>Pezizomycotina</taxon>
        <taxon>Sordariomycetes</taxon>
        <taxon>Sordariomycetidae</taxon>
        <taxon>Diaporthales</taxon>
        <taxon>Diaporthaceae</taxon>
        <taxon>Diaporthe</taxon>
    </lineage>
</organism>
<sequence length="900" mass="96715">MAEHTASVAAPSSASAAPSGVTKKKFAAPPVKSACLAWYVTPSLFRAALNHPPALNPPTHTTCPPPSHPDGPEPHAALALGFCDGSERLLSGLVGSDWLFTSGLLGLVVTVAGRVRLYAPPFSSRTRSPDRDIVTQTHLNAPLQCQSRSRDCVYTPSRRGGPRCRKKPRPGRSDEPEQMPDDVFALLSQEPADLPRDPISIQNYIDPGAGLKHLEDYVQDSDLIFDSLFMNSTGPVLGNGFGSDASGTGTPSHVVPMVRSYQSDAAILDAYYVFIHPFLPILPPPDHIPVDRPIPRLQNQIDVFEEGFEPTSPISLAISAILALIPCPEDVNHNSRDSQLFRRKYAQYFAQTAFETMENDEEIPDSAIDPSRSLSEEHNHAFRQPFHARVPVELECIIALDVLSVYEYAQRGNIKKMQNRAGQALMAAMDMSLHSCATEDEFSEARRRVWWMTVRALPRFPIKRTSNVIQKPSFASFSPSYTAKFPTFAADTEAFAAYIQAQRAIMAATQFVIELNKAVRDSADMNPIYERMKELEALLEPLLAHSETWLLPSTTASPVGPGEAVVARSLRCMASIKLNSARIKLHRYCAFFDIPVFSRKHCDLKSLRDTDNNNGAGAGDEPRRWPTCSCSSFANPFASISATPASSTNGGTSSSIRSPSSDGAGALQASFPAAAAAAPFGNQAQAQAAAMTTQQQQLQHQQQQPVTSFPFSSHQSAKICLKSALNIAHSFDELPFPNPTGVAHQQQQQQQAGGATGPPCFLSPTSGTVCPRTMPSFACCAMQCAYALLMVHQKTKSMYPYSAEVASIAGGAGGGAVPNSNNGHSNGALNLAGGDGAGGNGVGGGPRPLVVNSLLVRLQQGLTSIYATLSNYSTAFEALGGMRDQIRGAIEDSQAFSVAM</sequence>
<feature type="region of interest" description="Disordered" evidence="1">
    <location>
        <begin position="644"/>
        <end position="665"/>
    </location>
</feature>
<dbReference type="CDD" id="cd12148">
    <property type="entry name" value="fungal_TF_MHR"/>
    <property type="match status" value="1"/>
</dbReference>
<feature type="compositionally biased region" description="Low complexity" evidence="1">
    <location>
        <begin position="650"/>
        <end position="665"/>
    </location>
</feature>
<feature type="region of interest" description="Disordered" evidence="1">
    <location>
        <begin position="152"/>
        <end position="179"/>
    </location>
</feature>
<gene>
    <name evidence="2" type="ORF">Daus18300_010242</name>
</gene>
<dbReference type="Proteomes" id="UP001583177">
    <property type="component" value="Unassembled WGS sequence"/>
</dbReference>
<feature type="compositionally biased region" description="Low complexity" evidence="1">
    <location>
        <begin position="1"/>
        <end position="19"/>
    </location>
</feature>
<protein>
    <recommendedName>
        <fullName evidence="4">C6 zinc finger domain-containing protein</fullName>
    </recommendedName>
</protein>
<dbReference type="PANTHER" id="PTHR47431">
    <property type="entry name" value="ZN(II)2CYS6 TRANSCRIPTION FACTOR (EUROFUNG)-RELATED"/>
    <property type="match status" value="1"/>
</dbReference>
<keyword evidence="3" id="KW-1185">Reference proteome</keyword>
<comment type="caution">
    <text evidence="2">The sequence shown here is derived from an EMBL/GenBank/DDBJ whole genome shotgun (WGS) entry which is preliminary data.</text>
</comment>
<evidence type="ECO:0000256" key="1">
    <source>
        <dbReference type="SAM" id="MobiDB-lite"/>
    </source>
</evidence>
<feature type="compositionally biased region" description="Basic residues" evidence="1">
    <location>
        <begin position="160"/>
        <end position="170"/>
    </location>
</feature>
<reference evidence="2 3" key="1">
    <citation type="journal article" date="2024" name="IMA Fungus">
        <title>IMA Genome - F19 : A genome assembly and annotation guide to empower mycologists, including annotated draft genome sequences of Ceratocystis pirilliformis, Diaporthe australafricana, Fusarium ophioides, Paecilomyces lecythidis, and Sporothrix stenoceras.</title>
        <authorList>
            <person name="Aylward J."/>
            <person name="Wilson A.M."/>
            <person name="Visagie C.M."/>
            <person name="Spraker J."/>
            <person name="Barnes I."/>
            <person name="Buitendag C."/>
            <person name="Ceriani C."/>
            <person name="Del Mar Angel L."/>
            <person name="du Plessis D."/>
            <person name="Fuchs T."/>
            <person name="Gasser K."/>
            <person name="Kramer D."/>
            <person name="Li W."/>
            <person name="Munsamy K."/>
            <person name="Piso A."/>
            <person name="Price J.L."/>
            <person name="Sonnekus B."/>
            <person name="Thomas C."/>
            <person name="van der Nest A."/>
            <person name="van Dijk A."/>
            <person name="van Heerden A."/>
            <person name="van Vuuren N."/>
            <person name="Yilmaz N."/>
            <person name="Duong T.A."/>
            <person name="van der Merwe N.A."/>
            <person name="Wingfield M.J."/>
            <person name="Wingfield B.D."/>
        </authorList>
    </citation>
    <scope>NUCLEOTIDE SEQUENCE [LARGE SCALE GENOMIC DNA]</scope>
    <source>
        <strain evidence="2 3">CMW 18300</strain>
    </source>
</reference>
<evidence type="ECO:0000313" key="2">
    <source>
        <dbReference type="EMBL" id="KAL1857602.1"/>
    </source>
</evidence>
<name>A0ABR3WAX1_9PEZI</name>
<feature type="region of interest" description="Disordered" evidence="1">
    <location>
        <begin position="739"/>
        <end position="758"/>
    </location>
</feature>
<evidence type="ECO:0000313" key="3">
    <source>
        <dbReference type="Proteomes" id="UP001583177"/>
    </source>
</evidence>
<accession>A0ABR3WAX1</accession>